<dbReference type="Gene3D" id="3.30.390.30">
    <property type="match status" value="1"/>
</dbReference>
<gene>
    <name evidence="7" type="ORF">GCM10023214_38810</name>
</gene>
<dbReference type="RefSeq" id="WP_346054454.1">
    <property type="nucleotide sequence ID" value="NZ_BAABIB010000075.1"/>
</dbReference>
<evidence type="ECO:0000256" key="4">
    <source>
        <dbReference type="ARBA" id="ARBA00023002"/>
    </source>
</evidence>
<dbReference type="Pfam" id="PF07992">
    <property type="entry name" value="Pyr_redox_2"/>
    <property type="match status" value="1"/>
</dbReference>
<evidence type="ECO:0000313" key="7">
    <source>
        <dbReference type="EMBL" id="GAA5166313.1"/>
    </source>
</evidence>
<proteinExistence type="predicted"/>
<evidence type="ECO:0000259" key="6">
    <source>
        <dbReference type="Pfam" id="PF14759"/>
    </source>
</evidence>
<evidence type="ECO:0000256" key="1">
    <source>
        <dbReference type="ARBA" id="ARBA00001974"/>
    </source>
</evidence>
<dbReference type="PANTHER" id="PTHR43557">
    <property type="entry name" value="APOPTOSIS-INDUCING FACTOR 1"/>
    <property type="match status" value="1"/>
</dbReference>
<evidence type="ECO:0000256" key="2">
    <source>
        <dbReference type="ARBA" id="ARBA00022630"/>
    </source>
</evidence>
<dbReference type="PRINTS" id="PR00469">
    <property type="entry name" value="PNDRDTASEII"/>
</dbReference>
<reference evidence="8" key="1">
    <citation type="journal article" date="2019" name="Int. J. Syst. Evol. Microbiol.">
        <title>The Global Catalogue of Microorganisms (GCM) 10K type strain sequencing project: providing services to taxonomists for standard genome sequencing and annotation.</title>
        <authorList>
            <consortium name="The Broad Institute Genomics Platform"/>
            <consortium name="The Broad Institute Genome Sequencing Center for Infectious Disease"/>
            <person name="Wu L."/>
            <person name="Ma J."/>
        </authorList>
    </citation>
    <scope>NUCLEOTIDE SEQUENCE [LARGE SCALE GENOMIC DNA]</scope>
    <source>
        <strain evidence="8">JCM 18054</strain>
    </source>
</reference>
<dbReference type="Gene3D" id="3.50.50.60">
    <property type="entry name" value="FAD/NAD(P)-binding domain"/>
    <property type="match status" value="2"/>
</dbReference>
<dbReference type="InterPro" id="IPR023753">
    <property type="entry name" value="FAD/NAD-binding_dom"/>
</dbReference>
<evidence type="ECO:0000256" key="3">
    <source>
        <dbReference type="ARBA" id="ARBA00022827"/>
    </source>
</evidence>
<keyword evidence="4" id="KW-0560">Oxidoreductase</keyword>
<dbReference type="InterPro" id="IPR016156">
    <property type="entry name" value="FAD/NAD-linked_Rdtase_dimer_sf"/>
</dbReference>
<dbReference type="PANTHER" id="PTHR43557:SF2">
    <property type="entry name" value="RIESKE DOMAIN-CONTAINING PROTEIN-RELATED"/>
    <property type="match status" value="1"/>
</dbReference>
<comment type="cofactor">
    <cofactor evidence="1">
        <name>FAD</name>
        <dbReference type="ChEBI" id="CHEBI:57692"/>
    </cofactor>
</comment>
<dbReference type="Proteomes" id="UP001500192">
    <property type="component" value="Unassembled WGS sequence"/>
</dbReference>
<dbReference type="InterPro" id="IPR036188">
    <property type="entry name" value="FAD/NAD-bd_sf"/>
</dbReference>
<accession>A0ABP9QRZ4</accession>
<sequence>MMSSTYVIIGAGLAGAKAAEALRDKGFDGRVVLLGDEHHRPYERPPLSKDILTGKAERESAFVHPESWYADHDVDLRLGTRVTAVDRSAREVVLADGSRVGYAKLLLATGAEPRVLPGAENTVRLRRFGDTERLRQVLETGSKLAVVGAGWIGLEVASAARQAGLDVVVLEALELPLLPALGREAARVFADLHREHGVDLRLGVRVAEAGLDHVRLGDGERIEADAVLVGIGAVPNTALAEGAGLTVDNGIQVDAHLRTSDPDIFAAGDVANAYHPSLGRHLRVEHWASALKQPAIAAAGMLGLEAVYDELPYFYTDQYDLGMEYTGLSDGYDRVVFRGDVEAREFIAFWLKDGKVVAGMNVNVWDVTDPIKDLIRSGSTVDSARLADPSVPLTEVGAA</sequence>
<dbReference type="InterPro" id="IPR028202">
    <property type="entry name" value="Reductase_C"/>
</dbReference>
<keyword evidence="8" id="KW-1185">Reference proteome</keyword>
<evidence type="ECO:0000259" key="5">
    <source>
        <dbReference type="Pfam" id="PF07992"/>
    </source>
</evidence>
<dbReference type="PRINTS" id="PR00368">
    <property type="entry name" value="FADPNR"/>
</dbReference>
<dbReference type="SUPFAM" id="SSF51905">
    <property type="entry name" value="FAD/NAD(P)-binding domain"/>
    <property type="match status" value="1"/>
</dbReference>
<protein>
    <submittedName>
        <fullName evidence="7">FAD-dependent oxidoreductase</fullName>
    </submittedName>
</protein>
<feature type="domain" description="Reductase C-terminal" evidence="6">
    <location>
        <begin position="313"/>
        <end position="395"/>
    </location>
</feature>
<name>A0ABP9QRZ4_9PSEU</name>
<comment type="caution">
    <text evidence="7">The sequence shown here is derived from an EMBL/GenBank/DDBJ whole genome shotgun (WGS) entry which is preliminary data.</text>
</comment>
<dbReference type="EMBL" id="BAABIB010000075">
    <property type="protein sequence ID" value="GAA5166313.1"/>
    <property type="molecule type" value="Genomic_DNA"/>
</dbReference>
<evidence type="ECO:0000313" key="8">
    <source>
        <dbReference type="Proteomes" id="UP001500192"/>
    </source>
</evidence>
<keyword evidence="2" id="KW-0285">Flavoprotein</keyword>
<dbReference type="SUPFAM" id="SSF55424">
    <property type="entry name" value="FAD/NAD-linked reductases, dimerisation (C-terminal) domain"/>
    <property type="match status" value="1"/>
</dbReference>
<organism evidence="7 8">
    <name type="scientific">Amycolatopsis dongchuanensis</name>
    <dbReference type="NCBI Taxonomy" id="1070866"/>
    <lineage>
        <taxon>Bacteria</taxon>
        <taxon>Bacillati</taxon>
        <taxon>Actinomycetota</taxon>
        <taxon>Actinomycetes</taxon>
        <taxon>Pseudonocardiales</taxon>
        <taxon>Pseudonocardiaceae</taxon>
        <taxon>Amycolatopsis</taxon>
    </lineage>
</organism>
<feature type="domain" description="FAD/NAD(P)-binding" evidence="5">
    <location>
        <begin position="6"/>
        <end position="293"/>
    </location>
</feature>
<dbReference type="Pfam" id="PF14759">
    <property type="entry name" value="Reductase_C"/>
    <property type="match status" value="1"/>
</dbReference>
<dbReference type="InterPro" id="IPR050446">
    <property type="entry name" value="FAD-oxidoreductase/Apoptosis"/>
</dbReference>
<keyword evidence="3" id="KW-0274">FAD</keyword>